<evidence type="ECO:0000256" key="5">
    <source>
        <dbReference type="SAM" id="MobiDB-lite"/>
    </source>
</evidence>
<dbReference type="GO" id="GO:0016020">
    <property type="term" value="C:membrane"/>
    <property type="evidence" value="ECO:0007669"/>
    <property type="project" value="UniProtKB-SubCell"/>
</dbReference>
<feature type="transmembrane region" description="Helical" evidence="6">
    <location>
        <begin position="115"/>
        <end position="135"/>
    </location>
</feature>
<gene>
    <name evidence="9" type="ORF">MMYC01_201068</name>
</gene>
<feature type="region of interest" description="Disordered" evidence="5">
    <location>
        <begin position="1"/>
        <end position="71"/>
    </location>
</feature>
<evidence type="ECO:0000256" key="1">
    <source>
        <dbReference type="ARBA" id="ARBA00004141"/>
    </source>
</evidence>
<feature type="transmembrane region" description="Helical" evidence="6">
    <location>
        <begin position="144"/>
        <end position="166"/>
    </location>
</feature>
<dbReference type="Pfam" id="PF10337">
    <property type="entry name" value="ArAE_2_N"/>
    <property type="match status" value="1"/>
</dbReference>
<comment type="caution">
    <text evidence="9">The sequence shown here is derived from an EMBL/GenBank/DDBJ whole genome shotgun (WGS) entry which is preliminary data.</text>
</comment>
<evidence type="ECO:0000256" key="6">
    <source>
        <dbReference type="SAM" id="Phobius"/>
    </source>
</evidence>
<evidence type="ECO:0000256" key="2">
    <source>
        <dbReference type="ARBA" id="ARBA00022692"/>
    </source>
</evidence>
<feature type="transmembrane region" description="Helical" evidence="6">
    <location>
        <begin position="218"/>
        <end position="236"/>
    </location>
</feature>
<feature type="region of interest" description="Disordered" evidence="5">
    <location>
        <begin position="930"/>
        <end position="966"/>
    </location>
</feature>
<feature type="region of interest" description="Disordered" evidence="5">
    <location>
        <begin position="466"/>
        <end position="492"/>
    </location>
</feature>
<evidence type="ECO:0000256" key="4">
    <source>
        <dbReference type="ARBA" id="ARBA00023136"/>
    </source>
</evidence>
<feature type="compositionally biased region" description="Low complexity" evidence="5">
    <location>
        <begin position="953"/>
        <end position="966"/>
    </location>
</feature>
<feature type="domain" description="Integral membrane bound transporter" evidence="8">
    <location>
        <begin position="668"/>
        <end position="809"/>
    </location>
</feature>
<dbReference type="InterPro" id="IPR018823">
    <property type="entry name" value="ArAE_2_N"/>
</dbReference>
<dbReference type="AlphaFoldDB" id="A0A175WGN1"/>
<dbReference type="Pfam" id="PF13515">
    <property type="entry name" value="FUSC_2"/>
    <property type="match status" value="1"/>
</dbReference>
<feature type="compositionally biased region" description="Acidic residues" evidence="5">
    <location>
        <begin position="56"/>
        <end position="68"/>
    </location>
</feature>
<feature type="transmembrane region" description="Helical" evidence="6">
    <location>
        <begin position="792"/>
        <end position="812"/>
    </location>
</feature>
<organism evidence="9 10">
    <name type="scientific">Madurella mycetomatis</name>
    <dbReference type="NCBI Taxonomy" id="100816"/>
    <lineage>
        <taxon>Eukaryota</taxon>
        <taxon>Fungi</taxon>
        <taxon>Dikarya</taxon>
        <taxon>Ascomycota</taxon>
        <taxon>Pezizomycotina</taxon>
        <taxon>Sordariomycetes</taxon>
        <taxon>Sordariomycetidae</taxon>
        <taxon>Sordariales</taxon>
        <taxon>Sordariales incertae sedis</taxon>
        <taxon>Madurella</taxon>
    </lineage>
</organism>
<keyword evidence="4 6" id="KW-0472">Membrane</keyword>
<dbReference type="Proteomes" id="UP000078237">
    <property type="component" value="Unassembled WGS sequence"/>
</dbReference>
<feature type="compositionally biased region" description="Basic and acidic residues" evidence="5">
    <location>
        <begin position="29"/>
        <end position="53"/>
    </location>
</feature>
<feature type="transmembrane region" description="Helical" evidence="6">
    <location>
        <begin position="186"/>
        <end position="206"/>
    </location>
</feature>
<keyword evidence="10" id="KW-1185">Reference proteome</keyword>
<feature type="transmembrane region" description="Helical" evidence="6">
    <location>
        <begin position="649"/>
        <end position="666"/>
    </location>
</feature>
<protein>
    <submittedName>
        <fullName evidence="9">Uncharacterized protein</fullName>
    </submittedName>
</protein>
<feature type="transmembrane region" description="Helical" evidence="6">
    <location>
        <begin position="751"/>
        <end position="772"/>
    </location>
</feature>
<feature type="region of interest" description="Disordered" evidence="5">
    <location>
        <begin position="1157"/>
        <end position="1182"/>
    </location>
</feature>
<feature type="compositionally biased region" description="Basic and acidic residues" evidence="5">
    <location>
        <begin position="933"/>
        <end position="948"/>
    </location>
</feature>
<dbReference type="STRING" id="100816.A0A175WGN1"/>
<dbReference type="EMBL" id="LCTW02000010">
    <property type="protein sequence ID" value="KXX82691.1"/>
    <property type="molecule type" value="Genomic_DNA"/>
</dbReference>
<evidence type="ECO:0000313" key="10">
    <source>
        <dbReference type="Proteomes" id="UP000078237"/>
    </source>
</evidence>
<dbReference type="PANTHER" id="PTHR37994">
    <property type="entry name" value="ARAE_2_N DOMAIN-CONTAINING PROTEIN-RELATED"/>
    <property type="match status" value="1"/>
</dbReference>
<feature type="transmembrane region" description="Helical" evidence="6">
    <location>
        <begin position="672"/>
        <end position="690"/>
    </location>
</feature>
<feature type="domain" description="Putative ER transporter 6TM N-terminal" evidence="7">
    <location>
        <begin position="86"/>
        <end position="406"/>
    </location>
</feature>
<keyword evidence="2 6" id="KW-0812">Transmembrane</keyword>
<proteinExistence type="predicted"/>
<feature type="compositionally biased region" description="Gly residues" evidence="5">
    <location>
        <begin position="1159"/>
        <end position="1182"/>
    </location>
</feature>
<accession>A0A175WGN1</accession>
<dbReference type="VEuPathDB" id="FungiDB:MMYC01_201068"/>
<sequence length="1182" mass="130353">MVDTRPDRPDSRQTRNSDDLQCGPNTNRAQDRTPFQEEHNQPTSTPDRRHDAITDSNEEDDPMDDGASEAENRQNRLAALVARLGLDAPTLMAMFKGSLPPIIGIAMYQAPAVSSYFQTLGYLIPVISVLALAILPRGKFMMNFLLNLLVITFGSALSMLALWSAIQARHHTTPPGSQPTLGPTYNSSQSAVCAIWLFASIWFGNVVRAKLPAFNLPVIIYCILVNASATYGPFMTSTAAARAFIEQLLTAMLVALALAFAVNILVFPVSSRLVVFKEFAGGIGLLRQIVSLQDAYLISLQSDDMFATLTHTDTLLDKVGGHTSQQQAGGKPKLTKEAKAARGLQEAGAKVRAVMGKLHADMPFAKRDIAWGKLDAKDLSKMFNLFRNIYIPVLGMVTIVDIFKRVSERYGWDVADDAPEEVVVEKEKEKYVWNKVMKQMHEPFGILSEALDQGLEHAGICLELLPRPKNGSPKRGKPASDPPRVDIEAGEGLKPGDRGFTEVINGKVDAFHSKKGELLRIWIREKGFDLNEDNINPTRLPSERDQVQLNVILYMENLMHASGDAVQELVAFADGKIRDGTMSRKRLITPTFRRLRKWILAVFSSEDSSAEHAPDLMETKHLPPVTAWERFGNALRKIPKFFGSEESSFGFRVACATMTVGIVAFLEHTQQFFMAQRLVWAMIIIALGMTMTSGQSFFGFLCRVGGTVVAMCISLIIWYIVNERPPGAIVFLWLSIFIEYYFFLKYPRFVPAVMIAIVTQVMIIGYELQVLAIGREVAERTGQPYYPTYLLAPYRLACVAGGSLIAFFWTIFPSPLTDRTWLRRDLSATLYLVANYFGVIRSTIQSNVCGTAGDVNTPGTPAYQLFKVSRKIFGKVTMLISSMSQHSEWQRWEPTIGGKYPREAYDNIILRSTRIIAYLTLVSYTLKHPTRLRPMDGDREDGSAESPRRPRSRGNPGPLASRSSSVSSTAQQWAAALSEVFTALKPSHHAIVSTLTLLSSSLLSGQRLPPFLPLPRPHEVAGQLARLRRQSISASTVPERDDAVGDGGPVRMVNSRTGRDHSHREGSGAGTHVRNRNRNRNRNHSRHRNAAVANVLDPRNMEQPGYAEFAVLQVCTTLVCDDLEELVKAVSGLVGVVDFSFRFVGSDSMLSLGHDDEGCSGGSGVGSSDDCGGGSGGKGKVD</sequence>
<feature type="transmembrane region" description="Helical" evidence="6">
    <location>
        <begin position="77"/>
        <end position="95"/>
    </location>
</feature>
<evidence type="ECO:0000259" key="7">
    <source>
        <dbReference type="Pfam" id="PF10337"/>
    </source>
</evidence>
<feature type="transmembrane region" description="Helical" evidence="6">
    <location>
        <begin position="697"/>
        <end position="721"/>
    </location>
</feature>
<comment type="subcellular location">
    <subcellularLocation>
        <location evidence="1">Membrane</location>
        <topology evidence="1">Multi-pass membrane protein</topology>
    </subcellularLocation>
</comment>
<evidence type="ECO:0000259" key="8">
    <source>
        <dbReference type="Pfam" id="PF13515"/>
    </source>
</evidence>
<evidence type="ECO:0000313" key="9">
    <source>
        <dbReference type="EMBL" id="KXX82691.1"/>
    </source>
</evidence>
<evidence type="ECO:0000256" key="3">
    <source>
        <dbReference type="ARBA" id="ARBA00022989"/>
    </source>
</evidence>
<feature type="compositionally biased region" description="Basic and acidic residues" evidence="5">
    <location>
        <begin position="1057"/>
        <end position="1066"/>
    </location>
</feature>
<keyword evidence="3 6" id="KW-1133">Transmembrane helix</keyword>
<name>A0A175WGN1_9PEZI</name>
<feature type="transmembrane region" description="Helical" evidence="6">
    <location>
        <begin position="727"/>
        <end position="744"/>
    </location>
</feature>
<feature type="region of interest" description="Disordered" evidence="5">
    <location>
        <begin position="1031"/>
        <end position="1089"/>
    </location>
</feature>
<dbReference type="PANTHER" id="PTHR37994:SF4">
    <property type="entry name" value="ER TRANSPORTER 6TM N-TERMINAL DOMAIN-CONTAINING PROTEIN-RELATED"/>
    <property type="match status" value="1"/>
</dbReference>
<dbReference type="InterPro" id="IPR049453">
    <property type="entry name" value="Memb_transporter_dom"/>
</dbReference>
<feature type="compositionally biased region" description="Basic and acidic residues" evidence="5">
    <location>
        <begin position="1"/>
        <end position="18"/>
    </location>
</feature>
<feature type="transmembrane region" description="Helical" evidence="6">
    <location>
        <begin position="248"/>
        <end position="267"/>
    </location>
</feature>
<feature type="compositionally biased region" description="Basic residues" evidence="5">
    <location>
        <begin position="1073"/>
        <end position="1089"/>
    </location>
</feature>
<reference evidence="9 10" key="1">
    <citation type="journal article" date="2016" name="Genome Announc.">
        <title>Genome Sequence of Madurella mycetomatis mm55, Isolated from a Human Mycetoma Case in Sudan.</title>
        <authorList>
            <person name="Smit S."/>
            <person name="Derks M.F."/>
            <person name="Bervoets S."/>
            <person name="Fahal A."/>
            <person name="van Leeuwen W."/>
            <person name="van Belkum A."/>
            <person name="van de Sande W.W."/>
        </authorList>
    </citation>
    <scope>NUCLEOTIDE SEQUENCE [LARGE SCALE GENOMIC DNA]</scope>
    <source>
        <strain evidence="10">mm55</strain>
    </source>
</reference>
<dbReference type="OrthoDB" id="2274698at2759"/>